<accession>A0A068S6W6</accession>
<comment type="caution">
    <text evidence="1">The sequence shown here is derived from an EMBL/GenBank/DDBJ whole genome shotgun (WGS) entry which is preliminary data.</text>
</comment>
<dbReference type="EMBL" id="CBTN010000053">
    <property type="protein sequence ID" value="CDH58123.1"/>
    <property type="molecule type" value="Genomic_DNA"/>
</dbReference>
<evidence type="ECO:0000313" key="1">
    <source>
        <dbReference type="EMBL" id="CDH58123.1"/>
    </source>
</evidence>
<proteinExistence type="predicted"/>
<dbReference type="AlphaFoldDB" id="A0A068S6W6"/>
<evidence type="ECO:0000313" key="2">
    <source>
        <dbReference type="Proteomes" id="UP000027586"/>
    </source>
</evidence>
<organism evidence="1 2">
    <name type="scientific">Lichtheimia corymbifera JMRC:FSU:9682</name>
    <dbReference type="NCBI Taxonomy" id="1263082"/>
    <lineage>
        <taxon>Eukaryota</taxon>
        <taxon>Fungi</taxon>
        <taxon>Fungi incertae sedis</taxon>
        <taxon>Mucoromycota</taxon>
        <taxon>Mucoromycotina</taxon>
        <taxon>Mucoromycetes</taxon>
        <taxon>Mucorales</taxon>
        <taxon>Lichtheimiaceae</taxon>
        <taxon>Lichtheimia</taxon>
    </lineage>
</organism>
<dbReference type="VEuPathDB" id="FungiDB:LCOR_09000.1"/>
<gene>
    <name evidence="1" type="ORF">LCOR_09000.1</name>
</gene>
<keyword evidence="2" id="KW-1185">Reference proteome</keyword>
<sequence length="82" mass="9732">MTRDRISPQKILDRLRKIDWWTCSDHGLIRCNTHVVVDHDWIEHLQHRFVTTVQETSQGLYSPRLNCLEGPNPRCCILLNHD</sequence>
<dbReference type="Proteomes" id="UP000027586">
    <property type="component" value="Unassembled WGS sequence"/>
</dbReference>
<name>A0A068S6W6_9FUNG</name>
<reference evidence="1" key="1">
    <citation type="submission" date="2013-08" db="EMBL/GenBank/DDBJ databases">
        <title>Gene expansion shapes genome architecture in the human pathogen Lichtheimia corymbifera: an evolutionary genomics analysis in the ancient terrestrial Mucorales (Mucoromycotina).</title>
        <authorList>
            <person name="Schwartze V.U."/>
            <person name="Winter S."/>
            <person name="Shelest E."/>
            <person name="Marcet-Houben M."/>
            <person name="Horn F."/>
            <person name="Wehner S."/>
            <person name="Hoffmann K."/>
            <person name="Riege K."/>
            <person name="Sammeth M."/>
            <person name="Nowrousian M."/>
            <person name="Valiante V."/>
            <person name="Linde J."/>
            <person name="Jacobsen I.D."/>
            <person name="Marz M."/>
            <person name="Brakhage A.A."/>
            <person name="Gabaldon T."/>
            <person name="Bocker S."/>
            <person name="Voigt K."/>
        </authorList>
    </citation>
    <scope>NUCLEOTIDE SEQUENCE [LARGE SCALE GENOMIC DNA]</scope>
    <source>
        <strain evidence="1">FSU 9682</strain>
    </source>
</reference>
<protein>
    <submittedName>
        <fullName evidence="1">Uncharacterized protein</fullName>
    </submittedName>
</protein>